<accession>A0A1B8TTY1</accession>
<keyword evidence="4" id="KW-1185">Reference proteome</keyword>
<dbReference type="Pfam" id="PF14129">
    <property type="entry name" value="DUF4296"/>
    <property type="match status" value="1"/>
</dbReference>
<dbReference type="InterPro" id="IPR025381">
    <property type="entry name" value="DUF4296"/>
</dbReference>
<keyword evidence="1" id="KW-0732">Signal</keyword>
<name>A0A1B8TTY1_9FLAO</name>
<feature type="domain" description="DUF4296" evidence="2">
    <location>
        <begin position="25"/>
        <end position="105"/>
    </location>
</feature>
<evidence type="ECO:0000313" key="4">
    <source>
        <dbReference type="Proteomes" id="UP000092584"/>
    </source>
</evidence>
<protein>
    <recommendedName>
        <fullName evidence="2">DUF4296 domain-containing protein</fullName>
    </recommendedName>
</protein>
<dbReference type="PROSITE" id="PS51257">
    <property type="entry name" value="PROKAR_LIPOPROTEIN"/>
    <property type="match status" value="1"/>
</dbReference>
<proteinExistence type="predicted"/>
<gene>
    <name evidence="3" type="ORF">LPB3_09835</name>
</gene>
<dbReference type="AlphaFoldDB" id="A0A1B8TTY1"/>
<dbReference type="KEGG" id="pob:LPB03_09825"/>
<dbReference type="EMBL" id="LSFM01000023">
    <property type="protein sequence ID" value="OBY63123.1"/>
    <property type="molecule type" value="Genomic_DNA"/>
</dbReference>
<organism evidence="3 4">
    <name type="scientific">Polaribacter vadi</name>
    <dbReference type="NCBI Taxonomy" id="1774273"/>
    <lineage>
        <taxon>Bacteria</taxon>
        <taxon>Pseudomonadati</taxon>
        <taxon>Bacteroidota</taxon>
        <taxon>Flavobacteriia</taxon>
        <taxon>Flavobacteriales</taxon>
        <taxon>Flavobacteriaceae</taxon>
    </lineage>
</organism>
<evidence type="ECO:0000313" key="3">
    <source>
        <dbReference type="EMBL" id="OBY63123.1"/>
    </source>
</evidence>
<reference evidence="4" key="1">
    <citation type="submission" date="2016-02" db="EMBL/GenBank/DDBJ databases">
        <authorList>
            <person name="Shin S.-K."/>
            <person name="Yi H."/>
            <person name="Kim E."/>
        </authorList>
    </citation>
    <scope>NUCLEOTIDE SEQUENCE [LARGE SCALE GENOMIC DNA]</scope>
    <source>
        <strain evidence="4">LPB0003</strain>
    </source>
</reference>
<feature type="chain" id="PRO_5008615567" description="DUF4296 domain-containing protein" evidence="1">
    <location>
        <begin position="21"/>
        <end position="155"/>
    </location>
</feature>
<feature type="signal peptide" evidence="1">
    <location>
        <begin position="1"/>
        <end position="20"/>
    </location>
</feature>
<dbReference type="STRING" id="1774273.LPB03_09825"/>
<evidence type="ECO:0000256" key="1">
    <source>
        <dbReference type="SAM" id="SignalP"/>
    </source>
</evidence>
<dbReference type="RefSeq" id="WP_065320100.1">
    <property type="nucleotide sequence ID" value="NZ_CP017477.1"/>
</dbReference>
<evidence type="ECO:0000259" key="2">
    <source>
        <dbReference type="Pfam" id="PF14129"/>
    </source>
</evidence>
<sequence>MKNSLYIFLLIFLVSCTSNTIFEKPEDLIPKDTMSLLVQEMSIATSAKYMNNKNLEKRVNYMPLVYDRFGIDSLRFQTSNLYYMSKIDLYQEIFTNAKNNLEKQKSVFDEIKKRTDSLRADSIKKIKDFKTNKIPKDSLKTRKKLIQEDSLKPTL</sequence>
<comment type="caution">
    <text evidence="3">The sequence shown here is derived from an EMBL/GenBank/DDBJ whole genome shotgun (WGS) entry which is preliminary data.</text>
</comment>
<dbReference type="Proteomes" id="UP000092584">
    <property type="component" value="Unassembled WGS sequence"/>
</dbReference>